<feature type="domain" description="TolB N-terminal" evidence="8">
    <location>
        <begin position="22"/>
        <end position="128"/>
    </location>
</feature>
<evidence type="ECO:0000313" key="10">
    <source>
        <dbReference type="Proteomes" id="UP001291687"/>
    </source>
</evidence>
<proteinExistence type="inferred from homology"/>
<dbReference type="Gene3D" id="3.40.50.10070">
    <property type="entry name" value="TolB, N-terminal domain"/>
    <property type="match status" value="1"/>
</dbReference>
<keyword evidence="5 7" id="KW-0574">Periplasm</keyword>
<comment type="caution">
    <text evidence="9">The sequence shown here is derived from an EMBL/GenBank/DDBJ whole genome shotgun (WGS) entry which is preliminary data.</text>
</comment>
<dbReference type="SUPFAM" id="SSF52964">
    <property type="entry name" value="TolB, N-terminal domain"/>
    <property type="match status" value="1"/>
</dbReference>
<evidence type="ECO:0000256" key="4">
    <source>
        <dbReference type="ARBA" id="ARBA00022729"/>
    </source>
</evidence>
<name>A0ABU5NDQ6_9RICK</name>
<dbReference type="HAMAP" id="MF_00671">
    <property type="entry name" value="TolB"/>
    <property type="match status" value="1"/>
</dbReference>
<dbReference type="InterPro" id="IPR007195">
    <property type="entry name" value="TolB_N"/>
</dbReference>
<evidence type="ECO:0000256" key="5">
    <source>
        <dbReference type="ARBA" id="ARBA00022764"/>
    </source>
</evidence>
<keyword evidence="3 7" id="KW-0132">Cell division</keyword>
<sequence length="442" mass="48822" precursor="true">MKRLFLAIFLCIFPLFSLADNTINVTRGTVDPIPIAINSFRGVDPADTKIAQDVIAVISNDLKGSGIFRPISSAAFIESKIGTSHTPLFAAWQQINANLLLNGEVTKTASGKLQVKFILWDAILEKQLVSESFELSEKLWRRVAHKIADSVYSKITGYDGYFNTRIVYVSESGPYLKRVKRLALMDQDGANHQYLTNGSDLVLTPRFSPDGKKILYLSYKNRIPQVHMLDLRSGKSQLLGHFPGMSFAPRFSPDGDYAIMSIAKNGATNIYEMNLRNKKVSQITEGGASINTSPSYSPDGKNIVFQSDRHGARQLFVMGRNGSNIQKISFGGGSYAEPNWSSRNFIAFTKVSRSSGFTIGVMKPDFVDGQSNERLIASGFLVEASSWAPNGRVLVFTKGSRNKGKSSNGLNRIYTIDFTGYNERIIPTPSDASDPDWSHVID</sequence>
<dbReference type="PANTHER" id="PTHR36842:SF1">
    <property type="entry name" value="PROTEIN TOLB"/>
    <property type="match status" value="1"/>
</dbReference>
<dbReference type="PANTHER" id="PTHR36842">
    <property type="entry name" value="PROTEIN TOLB HOMOLOG"/>
    <property type="match status" value="1"/>
</dbReference>
<comment type="function">
    <text evidence="7">Part of the Tol-Pal system, which plays a role in outer membrane invagination during cell division and is important for maintaining outer membrane integrity.</text>
</comment>
<dbReference type="InterPro" id="IPR011659">
    <property type="entry name" value="WD40"/>
</dbReference>
<dbReference type="InterPro" id="IPR011042">
    <property type="entry name" value="6-blade_b-propeller_TolB-like"/>
</dbReference>
<keyword evidence="4 7" id="KW-0732">Signal</keyword>
<gene>
    <name evidence="7" type="primary">tolB</name>
    <name evidence="9" type="ORF">Megvenef_01270</name>
</gene>
<feature type="signal peptide" evidence="7">
    <location>
        <begin position="1"/>
        <end position="19"/>
    </location>
</feature>
<comment type="similarity">
    <text evidence="2 7">Belongs to the TolB family.</text>
</comment>
<dbReference type="Pfam" id="PF07676">
    <property type="entry name" value="PD40"/>
    <property type="match status" value="3"/>
</dbReference>
<keyword evidence="6 7" id="KW-0131">Cell cycle</keyword>
<evidence type="ECO:0000256" key="7">
    <source>
        <dbReference type="HAMAP-Rule" id="MF_00671"/>
    </source>
</evidence>
<dbReference type="RefSeq" id="WP_322777197.1">
    <property type="nucleotide sequence ID" value="NZ_JARJFB010000110.1"/>
</dbReference>
<dbReference type="Pfam" id="PF04052">
    <property type="entry name" value="TolB_N"/>
    <property type="match status" value="1"/>
</dbReference>
<evidence type="ECO:0000256" key="2">
    <source>
        <dbReference type="ARBA" id="ARBA00009820"/>
    </source>
</evidence>
<comment type="subcellular location">
    <subcellularLocation>
        <location evidence="1 7">Periplasm</location>
    </subcellularLocation>
</comment>
<feature type="chain" id="PRO_5044920224" description="Tol-Pal system protein TolB" evidence="7">
    <location>
        <begin position="20"/>
        <end position="442"/>
    </location>
</feature>
<dbReference type="InterPro" id="IPR014167">
    <property type="entry name" value="Tol-Pal_TolB"/>
</dbReference>
<evidence type="ECO:0000256" key="3">
    <source>
        <dbReference type="ARBA" id="ARBA00022618"/>
    </source>
</evidence>
<dbReference type="EMBL" id="JARJFB010000110">
    <property type="protein sequence ID" value="MEA0971295.1"/>
    <property type="molecule type" value="Genomic_DNA"/>
</dbReference>
<evidence type="ECO:0000256" key="1">
    <source>
        <dbReference type="ARBA" id="ARBA00004418"/>
    </source>
</evidence>
<reference evidence="9 10" key="1">
    <citation type="submission" date="2023-03" db="EMBL/GenBank/DDBJ databases">
        <title>Host association and intracellularity evolved multiple times independently in the Rickettsiales.</title>
        <authorList>
            <person name="Castelli M."/>
            <person name="Nardi T."/>
            <person name="Gammuto L."/>
            <person name="Bellinzona G."/>
            <person name="Sabaneyeva E."/>
            <person name="Potekhin A."/>
            <person name="Serra V."/>
            <person name="Petroni G."/>
            <person name="Sassera D."/>
        </authorList>
    </citation>
    <scope>NUCLEOTIDE SEQUENCE [LARGE SCALE GENOMIC DNA]</scope>
    <source>
        <strain evidence="9 10">Sr 2-6</strain>
    </source>
</reference>
<keyword evidence="10" id="KW-1185">Reference proteome</keyword>
<evidence type="ECO:0000259" key="8">
    <source>
        <dbReference type="Pfam" id="PF04052"/>
    </source>
</evidence>
<dbReference type="Proteomes" id="UP001291687">
    <property type="component" value="Unassembled WGS sequence"/>
</dbReference>
<evidence type="ECO:0000313" key="9">
    <source>
        <dbReference type="EMBL" id="MEA0971295.1"/>
    </source>
</evidence>
<organism evidence="9 10">
    <name type="scientific">Candidatus Megaera venefica</name>
    <dbReference type="NCBI Taxonomy" id="2055910"/>
    <lineage>
        <taxon>Bacteria</taxon>
        <taxon>Pseudomonadati</taxon>
        <taxon>Pseudomonadota</taxon>
        <taxon>Alphaproteobacteria</taxon>
        <taxon>Rickettsiales</taxon>
        <taxon>Rickettsiaceae</taxon>
        <taxon>Candidatus Megaera</taxon>
    </lineage>
</organism>
<dbReference type="SUPFAM" id="SSF69304">
    <property type="entry name" value="Tricorn protease N-terminal domain"/>
    <property type="match status" value="1"/>
</dbReference>
<accession>A0ABU5NDQ6</accession>
<dbReference type="NCBIfam" id="TIGR02800">
    <property type="entry name" value="propeller_TolB"/>
    <property type="match status" value="1"/>
</dbReference>
<dbReference type="Gene3D" id="2.120.10.30">
    <property type="entry name" value="TolB, C-terminal domain"/>
    <property type="match status" value="1"/>
</dbReference>
<comment type="subunit">
    <text evidence="7">The Tol-Pal system is composed of five core proteins: the inner membrane proteins TolA, TolQ and TolR, the periplasmic protein TolB and the outer membrane protein Pal. They form a network linking the inner and outer membranes and the peptidoglycan layer.</text>
</comment>
<protein>
    <recommendedName>
        <fullName evidence="7">Tol-Pal system protein TolB</fullName>
    </recommendedName>
</protein>
<evidence type="ECO:0000256" key="6">
    <source>
        <dbReference type="ARBA" id="ARBA00023306"/>
    </source>
</evidence>